<feature type="region of interest" description="Disordered" evidence="1">
    <location>
        <begin position="41"/>
        <end position="83"/>
    </location>
</feature>
<feature type="region of interest" description="Disordered" evidence="1">
    <location>
        <begin position="144"/>
        <end position="185"/>
    </location>
</feature>
<dbReference type="EMBL" id="CAJQZP010001553">
    <property type="protein sequence ID" value="CAG5053568.1"/>
    <property type="molecule type" value="Genomic_DNA"/>
</dbReference>
<gene>
    <name evidence="3" type="ORF">PAPOLLO_LOCUS25698</name>
</gene>
<dbReference type="PANTHER" id="PTHR10773:SF19">
    <property type="match status" value="1"/>
</dbReference>
<proteinExistence type="predicted"/>
<dbReference type="Proteomes" id="UP000691718">
    <property type="component" value="Unassembled WGS sequence"/>
</dbReference>
<evidence type="ECO:0000313" key="3">
    <source>
        <dbReference type="EMBL" id="CAG5053568.1"/>
    </source>
</evidence>
<keyword evidence="4" id="KW-1185">Reference proteome</keyword>
<dbReference type="InterPro" id="IPR057191">
    <property type="entry name" value="DUF7869"/>
</dbReference>
<dbReference type="Pfam" id="PF25273">
    <property type="entry name" value="DUF7869"/>
    <property type="match status" value="1"/>
</dbReference>
<dbReference type="PANTHER" id="PTHR10773">
    <property type="entry name" value="DNA-DIRECTED RNA POLYMERASES I, II, AND III SUBUNIT RPABC2"/>
    <property type="match status" value="1"/>
</dbReference>
<dbReference type="OrthoDB" id="6776127at2759"/>
<evidence type="ECO:0000313" key="4">
    <source>
        <dbReference type="Proteomes" id="UP000691718"/>
    </source>
</evidence>
<feature type="domain" description="DUF7869" evidence="2">
    <location>
        <begin position="233"/>
        <end position="294"/>
    </location>
</feature>
<evidence type="ECO:0000256" key="1">
    <source>
        <dbReference type="SAM" id="MobiDB-lite"/>
    </source>
</evidence>
<accession>A0A8S3Y385</accession>
<dbReference type="AlphaFoldDB" id="A0A8S3Y385"/>
<reference evidence="3" key="1">
    <citation type="submission" date="2021-04" db="EMBL/GenBank/DDBJ databases">
        <authorList>
            <person name="Tunstrom K."/>
        </authorList>
    </citation>
    <scope>NUCLEOTIDE SEQUENCE</scope>
</reference>
<feature type="compositionally biased region" description="Low complexity" evidence="1">
    <location>
        <begin position="64"/>
        <end position="83"/>
    </location>
</feature>
<comment type="caution">
    <text evidence="3">The sequence shown here is derived from an EMBL/GenBank/DDBJ whole genome shotgun (WGS) entry which is preliminary data.</text>
</comment>
<evidence type="ECO:0000259" key="2">
    <source>
        <dbReference type="Pfam" id="PF25273"/>
    </source>
</evidence>
<name>A0A8S3Y385_PARAO</name>
<protein>
    <submittedName>
        <fullName evidence="3">(apollo) hypothetical protein</fullName>
    </submittedName>
</protein>
<sequence length="296" mass="33198">MEGRGRKLVNLVMDRHEPSSIDTMTYLNNVNIVGVADQSGHEYDTSKHESETFEFQPVRDLKKSTSTLSSSSSDSEDSTASKSILTQGNVSTLEQDNYVVPLVSEFQLHLPANNNSQPEISELVLPKSIENSANVDGKYLKSDCEDFSPDDSGDEYRPAKRTRKMSLSSSSSSFSSSSSSSSSRPTSFHSTTHSFNLMQSGETLEITNIKNRETICYFWHEALGCRGAVEIGSCVYKFLQKVSDKYPNSDVTFYTDNCCGQQKNRFIFSMYLYAVKTLRIKTITHKFLIRGHTQNE</sequence>
<feature type="compositionally biased region" description="Low complexity" evidence="1">
    <location>
        <begin position="166"/>
        <end position="185"/>
    </location>
</feature>
<feature type="compositionally biased region" description="Basic and acidic residues" evidence="1">
    <location>
        <begin position="41"/>
        <end position="63"/>
    </location>
</feature>
<organism evidence="3 4">
    <name type="scientific">Parnassius apollo</name>
    <name type="common">Apollo butterfly</name>
    <name type="synonym">Papilio apollo</name>
    <dbReference type="NCBI Taxonomy" id="110799"/>
    <lineage>
        <taxon>Eukaryota</taxon>
        <taxon>Metazoa</taxon>
        <taxon>Ecdysozoa</taxon>
        <taxon>Arthropoda</taxon>
        <taxon>Hexapoda</taxon>
        <taxon>Insecta</taxon>
        <taxon>Pterygota</taxon>
        <taxon>Neoptera</taxon>
        <taxon>Endopterygota</taxon>
        <taxon>Lepidoptera</taxon>
        <taxon>Glossata</taxon>
        <taxon>Ditrysia</taxon>
        <taxon>Papilionoidea</taxon>
        <taxon>Papilionidae</taxon>
        <taxon>Parnassiinae</taxon>
        <taxon>Parnassini</taxon>
        <taxon>Parnassius</taxon>
        <taxon>Parnassius</taxon>
    </lineage>
</organism>